<dbReference type="InterPro" id="IPR036514">
    <property type="entry name" value="SGNH_hydro_sf"/>
</dbReference>
<dbReference type="EMBL" id="BFAZ01000008">
    <property type="protein sequence ID" value="GBF42352.1"/>
    <property type="molecule type" value="Genomic_DNA"/>
</dbReference>
<reference evidence="3" key="1">
    <citation type="journal article" date="2019" name="Microbiol. Immunol.">
        <title>Molecular and phenotypic characterization of Leptospira johnsonii sp. nov., Leptospira ellinghausenii sp. nov. and Leptospira ryugenii sp. nov. isolated from soil and water in Japan.</title>
        <authorList>
            <person name="Masuzawa T."/>
            <person name="Saito M."/>
            <person name="Nakao R."/>
            <person name="Nikaido Y."/>
            <person name="Matsumoto M."/>
            <person name="Ogawa M."/>
            <person name="Yokoyama M."/>
            <person name="Hidaka Y."/>
            <person name="Tomita J."/>
            <person name="Sakakibara K."/>
            <person name="Suzuki K."/>
            <person name="Yasuda S."/>
            <person name="Sato H."/>
            <person name="Yamaguchi M."/>
            <person name="Yoshida S.I."/>
            <person name="Koizumi N."/>
            <person name="Kawamura Y."/>
        </authorList>
    </citation>
    <scope>NUCLEOTIDE SEQUENCE [LARGE SCALE GENOMIC DNA]</scope>
    <source>
        <strain evidence="3">E18</strain>
    </source>
</reference>
<proteinExistence type="predicted"/>
<feature type="transmembrane region" description="Helical" evidence="1">
    <location>
        <begin position="34"/>
        <end position="51"/>
    </location>
</feature>
<evidence type="ECO:0000313" key="3">
    <source>
        <dbReference type="Proteomes" id="UP000245206"/>
    </source>
</evidence>
<dbReference type="AlphaFoldDB" id="A0A2P2DCJ5"/>
<keyword evidence="3" id="KW-1185">Reference proteome</keyword>
<evidence type="ECO:0000313" key="2">
    <source>
        <dbReference type="EMBL" id="GBF42352.1"/>
    </source>
</evidence>
<dbReference type="SUPFAM" id="SSF52266">
    <property type="entry name" value="SGNH hydrolase"/>
    <property type="match status" value="1"/>
</dbReference>
<keyword evidence="1" id="KW-0812">Transmembrane</keyword>
<accession>A0A2P2DCJ5</accession>
<name>A0A2P2DCJ5_9LEPT</name>
<protein>
    <recommendedName>
        <fullName evidence="4">GDSL-like lipase/acylhydrolase family protein</fullName>
    </recommendedName>
</protein>
<keyword evidence="1" id="KW-1133">Transmembrane helix</keyword>
<dbReference type="GO" id="GO:0016788">
    <property type="term" value="F:hydrolase activity, acting on ester bonds"/>
    <property type="evidence" value="ECO:0007669"/>
    <property type="project" value="UniProtKB-ARBA"/>
</dbReference>
<evidence type="ECO:0000256" key="1">
    <source>
        <dbReference type="SAM" id="Phobius"/>
    </source>
</evidence>
<gene>
    <name evidence="2" type="ORF">LPTSP2_16390</name>
</gene>
<sequence length="389" mass="46090">MDHLQSKLTQLNQFNVPSMKKVDPQSKSNSWSKLGLILSVMVVLFLGLRWFDQNQFQYNLPYGYFHYPKDQTIPFFRMGVPEPGKIGKFGIRESTTKDKSNCHSLFLGDSQTFGSGIFWKDTFSEILNRETNCQWTNVSMPGFTLENEYAMFQEIKNQIPFEHVYLVVYGNDIYETGETPDYIHFVDKQKWYTKVLGLFLPNYTWLILKKQYFDSVQKRMEIEIQKFANTNYQTKQSTPPSNEEETGEETFPSFRTLYSISPNYFKESLDVNSVSNQNFKRWQRVLLRLFSDLQTNHKKFTMIYIPLDVEFDPKRFVVYQKIGFAMDREWLVGDSEFFLALRTFSESNQVQLIDMRKIFRNQNQLLQKEDIHFNEKANRLIADAIKQSM</sequence>
<dbReference type="Gene3D" id="3.40.50.1110">
    <property type="entry name" value="SGNH hydrolase"/>
    <property type="match status" value="1"/>
</dbReference>
<comment type="caution">
    <text evidence="2">The sequence shown here is derived from an EMBL/GenBank/DDBJ whole genome shotgun (WGS) entry which is preliminary data.</text>
</comment>
<evidence type="ECO:0008006" key="4">
    <source>
        <dbReference type="Google" id="ProtNLM"/>
    </source>
</evidence>
<organism evidence="2 3">
    <name type="scientific">Leptospira ellinghausenii</name>
    <dbReference type="NCBI Taxonomy" id="1917822"/>
    <lineage>
        <taxon>Bacteria</taxon>
        <taxon>Pseudomonadati</taxon>
        <taxon>Spirochaetota</taxon>
        <taxon>Spirochaetia</taxon>
        <taxon>Leptospirales</taxon>
        <taxon>Leptospiraceae</taxon>
        <taxon>Leptospira</taxon>
    </lineage>
</organism>
<dbReference type="Proteomes" id="UP000245206">
    <property type="component" value="Unassembled WGS sequence"/>
</dbReference>
<keyword evidence="1" id="KW-0472">Membrane</keyword>